<evidence type="ECO:0000313" key="1">
    <source>
        <dbReference type="EMBL" id="QFI73603.1"/>
    </source>
</evidence>
<dbReference type="EMBL" id="CP044543">
    <property type="protein sequence ID" value="QFI73603.1"/>
    <property type="molecule type" value="Genomic_DNA"/>
</dbReference>
<dbReference type="Pfam" id="PF10053">
    <property type="entry name" value="DUF2290"/>
    <property type="match status" value="1"/>
</dbReference>
<evidence type="ECO:0000313" key="2">
    <source>
        <dbReference type="Proteomes" id="UP000325641"/>
    </source>
</evidence>
<reference evidence="2" key="1">
    <citation type="submission" date="2019-10" db="EMBL/GenBank/DDBJ databases">
        <title>Complete Genome Sequence of Bradyrhizobium betae type strain PL7HG1T.</title>
        <authorList>
            <person name="Bromfield E.S.P."/>
            <person name="Cloutier S."/>
        </authorList>
    </citation>
    <scope>NUCLEOTIDE SEQUENCE [LARGE SCALE GENOMIC DNA]</scope>
    <source>
        <strain evidence="2">PL7HG1</strain>
    </source>
</reference>
<dbReference type="OrthoDB" id="5190544at2"/>
<dbReference type="RefSeq" id="WP_151645753.1">
    <property type="nucleotide sequence ID" value="NZ_CP044543.1"/>
</dbReference>
<dbReference type="Proteomes" id="UP000325641">
    <property type="component" value="Chromosome"/>
</dbReference>
<accession>A0A5P6P853</accession>
<organism evidence="1 2">
    <name type="scientific">Bradyrhizobium betae</name>
    <dbReference type="NCBI Taxonomy" id="244734"/>
    <lineage>
        <taxon>Bacteria</taxon>
        <taxon>Pseudomonadati</taxon>
        <taxon>Pseudomonadota</taxon>
        <taxon>Alphaproteobacteria</taxon>
        <taxon>Hyphomicrobiales</taxon>
        <taxon>Nitrobacteraceae</taxon>
        <taxon>Bradyrhizobium</taxon>
    </lineage>
</organism>
<protein>
    <submittedName>
        <fullName evidence="1">DUF2290 domain-containing protein</fullName>
    </submittedName>
</protein>
<gene>
    <name evidence="1" type="ORF">F8237_15035</name>
</gene>
<proteinExistence type="predicted"/>
<dbReference type="KEGG" id="bbet:F8237_15035"/>
<sequence>MATPEVLLRETQKLTAELIAVGICTDQNFPAQVVQMDGAVTVGMSKTDGLAITLKNIPYADSYKVLAEERAFSMRFIDGGLIQILYTFRNNELVKHRLAFFPSPDLLEYQNNAEIYESDELYADITALNVVTTPMRFDFDRANFVEVNHPMCHLTIGQYRNCRIPVSAPLTPHAFVSFVLRSFYNTPFKNLCSDLSVISPKLVRTLSGLEHQQLYMQACGI</sequence>
<name>A0A5P6P853_9BRAD</name>
<dbReference type="AlphaFoldDB" id="A0A5P6P853"/>
<dbReference type="InterPro" id="IPR018742">
    <property type="entry name" value="DUF2290"/>
</dbReference>